<dbReference type="AlphaFoldDB" id="A0A180GUM9"/>
<dbReference type="EnsemblFungi" id="PTTG_26459-t43_1">
    <property type="protein sequence ID" value="PTTG_26459-t43_1-p1"/>
    <property type="gene ID" value="PTTG_26459"/>
</dbReference>
<protein>
    <submittedName>
        <fullName evidence="1 2">Uncharacterized protein</fullName>
    </submittedName>
</protein>
<reference evidence="2 3" key="3">
    <citation type="journal article" date="2017" name="G3 (Bethesda)">
        <title>Comparative analysis highlights variable genome content of wheat rusts and divergence of the mating loci.</title>
        <authorList>
            <person name="Cuomo C.A."/>
            <person name="Bakkeren G."/>
            <person name="Khalil H.B."/>
            <person name="Panwar V."/>
            <person name="Joly D."/>
            <person name="Linning R."/>
            <person name="Sakthikumar S."/>
            <person name="Song X."/>
            <person name="Adiconis X."/>
            <person name="Fan L."/>
            <person name="Goldberg J.M."/>
            <person name="Levin J.Z."/>
            <person name="Young S."/>
            <person name="Zeng Q."/>
            <person name="Anikster Y."/>
            <person name="Bruce M."/>
            <person name="Wang M."/>
            <person name="Yin C."/>
            <person name="McCallum B."/>
            <person name="Szabo L.J."/>
            <person name="Hulbert S."/>
            <person name="Chen X."/>
            <person name="Fellers J.P."/>
        </authorList>
    </citation>
    <scope>NUCLEOTIDE SEQUENCE</scope>
    <source>
        <strain evidence="3">Isolate 1-1 / race 1 (BBBD)</strain>
        <strain evidence="2">isolate 1-1 / race 1 (BBBD)</strain>
    </source>
</reference>
<dbReference type="OrthoDB" id="2506566at2759"/>
<organism evidence="1">
    <name type="scientific">Puccinia triticina (isolate 1-1 / race 1 (BBBD))</name>
    <name type="common">Brown leaf rust fungus</name>
    <dbReference type="NCBI Taxonomy" id="630390"/>
    <lineage>
        <taxon>Eukaryota</taxon>
        <taxon>Fungi</taxon>
        <taxon>Dikarya</taxon>
        <taxon>Basidiomycota</taxon>
        <taxon>Pucciniomycotina</taxon>
        <taxon>Pucciniomycetes</taxon>
        <taxon>Pucciniales</taxon>
        <taxon>Pucciniaceae</taxon>
        <taxon>Puccinia</taxon>
    </lineage>
</organism>
<dbReference type="InterPro" id="IPR040521">
    <property type="entry name" value="KDZ"/>
</dbReference>
<name>A0A180GUM9_PUCT1</name>
<reference evidence="1" key="1">
    <citation type="submission" date="2009-11" db="EMBL/GenBank/DDBJ databases">
        <authorList>
            <consortium name="The Broad Institute Genome Sequencing Platform"/>
            <person name="Ward D."/>
            <person name="Feldgarden M."/>
            <person name="Earl A."/>
            <person name="Young S.K."/>
            <person name="Zeng Q."/>
            <person name="Koehrsen M."/>
            <person name="Alvarado L."/>
            <person name="Berlin A."/>
            <person name="Bochicchio J."/>
            <person name="Borenstein D."/>
            <person name="Chapman S.B."/>
            <person name="Chen Z."/>
            <person name="Engels R."/>
            <person name="Freedman E."/>
            <person name="Gellesch M."/>
            <person name="Goldberg J."/>
            <person name="Griggs A."/>
            <person name="Gujja S."/>
            <person name="Heilman E."/>
            <person name="Heiman D."/>
            <person name="Hepburn T."/>
            <person name="Howarth C."/>
            <person name="Jen D."/>
            <person name="Larson L."/>
            <person name="Lewis B."/>
            <person name="Mehta T."/>
            <person name="Park D."/>
            <person name="Pearson M."/>
            <person name="Roberts A."/>
            <person name="Saif S."/>
            <person name="Shea T."/>
            <person name="Shenoy N."/>
            <person name="Sisk P."/>
            <person name="Stolte C."/>
            <person name="Sykes S."/>
            <person name="Thomson T."/>
            <person name="Walk T."/>
            <person name="White J."/>
            <person name="Yandava C."/>
            <person name="Izard J."/>
            <person name="Baranova O.V."/>
            <person name="Blanton J.M."/>
            <person name="Tanner A.C."/>
            <person name="Dewhirst F.E."/>
            <person name="Haas B."/>
            <person name="Nusbaum C."/>
            <person name="Birren B."/>
        </authorList>
    </citation>
    <scope>NUCLEOTIDE SEQUENCE [LARGE SCALE GENOMIC DNA]</scope>
    <source>
        <strain evidence="1">1-1 BBBD Race 1</strain>
    </source>
</reference>
<dbReference type="Proteomes" id="UP000005240">
    <property type="component" value="Unassembled WGS sequence"/>
</dbReference>
<evidence type="ECO:0000313" key="3">
    <source>
        <dbReference type="Proteomes" id="UP000005240"/>
    </source>
</evidence>
<accession>A0A180GUM9</accession>
<evidence type="ECO:0000313" key="1">
    <source>
        <dbReference type="EMBL" id="OAV96088.1"/>
    </source>
</evidence>
<dbReference type="VEuPathDB" id="FungiDB:PTTG_26459"/>
<dbReference type="Pfam" id="PF18758">
    <property type="entry name" value="KDZ"/>
    <property type="match status" value="2"/>
</dbReference>
<dbReference type="PANTHER" id="PTHR33096:SF1">
    <property type="entry name" value="CXC1-LIKE CYSTEINE CLUSTER ASSOCIATED WITH KDZ TRANSPOSASES DOMAIN-CONTAINING PROTEIN"/>
    <property type="match status" value="1"/>
</dbReference>
<reference evidence="2" key="4">
    <citation type="submission" date="2025-05" db="UniProtKB">
        <authorList>
            <consortium name="EnsemblFungi"/>
        </authorList>
    </citation>
    <scope>IDENTIFICATION</scope>
    <source>
        <strain evidence="2">isolate 1-1 / race 1 (BBBD)</strain>
    </source>
</reference>
<dbReference type="EMBL" id="ADAS02000022">
    <property type="protein sequence ID" value="OAV96088.1"/>
    <property type="molecule type" value="Genomic_DNA"/>
</dbReference>
<keyword evidence="3" id="KW-1185">Reference proteome</keyword>
<dbReference type="PANTHER" id="PTHR33096">
    <property type="entry name" value="CXC2 DOMAIN-CONTAINING PROTEIN"/>
    <property type="match status" value="1"/>
</dbReference>
<reference evidence="1" key="2">
    <citation type="submission" date="2016-05" db="EMBL/GenBank/DDBJ databases">
        <title>Comparative analysis highlights variable genome content of wheat rusts and divergence of the mating loci.</title>
        <authorList>
            <person name="Cuomo C.A."/>
            <person name="Bakkeren G."/>
            <person name="Szabo L."/>
            <person name="Khalil H."/>
            <person name="Joly D."/>
            <person name="Goldberg J."/>
            <person name="Young S."/>
            <person name="Zeng Q."/>
            <person name="Fellers J."/>
        </authorList>
    </citation>
    <scope>NUCLEOTIDE SEQUENCE [LARGE SCALE GENOMIC DNA]</scope>
    <source>
        <strain evidence="1">1-1 BBBD Race 1</strain>
    </source>
</reference>
<gene>
    <name evidence="1" type="ORF">PTTG_26459</name>
</gene>
<sequence>MGCCCRHDSAIYMGNIFKSGEQRCLPIAIIDKLISECGEERKFGILYDIGCSLDKYMGALDYHPRYNTGWGLSDGEGLERLWSSLSKLVSQIYVKDEEERRMKNCLRGPEIFLATEEEVNDLLASILELSENLWEELNELTGEQDMRGVMNDEESKLLLLLWSAKADLFVQAVHIQAEKRPLLESKSIGARLGTKLKEKIYKALQARQPAVKKYIDAFNRCFANYVTKFPNQKLSDAADYPLTYDNFVTFEIDHWFWNDGLYYHSKAPWAIDCDVCAGITETLTLSRVQEELQLLAQELCRAVGWGVAYYN</sequence>
<proteinExistence type="predicted"/>
<dbReference type="STRING" id="630390.A0A180GUM9"/>
<evidence type="ECO:0000313" key="2">
    <source>
        <dbReference type="EnsemblFungi" id="PTTG_26459-t43_1-p1"/>
    </source>
</evidence>